<dbReference type="InterPro" id="IPR046070">
    <property type="entry name" value="DUF6029"/>
</dbReference>
<evidence type="ECO:0000313" key="3">
    <source>
        <dbReference type="Proteomes" id="UP001464555"/>
    </source>
</evidence>
<evidence type="ECO:0000313" key="2">
    <source>
        <dbReference type="EMBL" id="MEL1243591.1"/>
    </source>
</evidence>
<sequence>MKKLLLLLLPLSVVGSLSAQENDSIQKKDYGKVFGGFESNSQWYLNDKERGLSHPEDPIRSNNYLLVNYQIGSFSAGVQVESYEPNALLNYNPGFKGTDLGTYYASYKTSKFEATAGYFYEQFGSGLLLRAWEDRALGINTALRGGRILYRPSDNVRLTALYGRQRSGFDVAHGDVYGFDSDFNLSKLFKFESSDLSVGASYVGRYEKIDLPDPPVDELTNAFAGRVNFIHNAFYASGEFNYKQKDVLLNALNTLNYDFIKPGNALLLNFGYSKEGLGIDATLRRMENMGFLSERTPTSVGDGISTSLNFNDKILSFTPALTKQHHSNLANIYVFQAQGRVSFVDPTIMMAGETGGQLDVFYDFAKESMFGGKYGTKVAINVSSWYNLPGQYRFNPAQYDTKFFGVGTKYFSDYNVEIKKQLSETWHTAFEYVNQYYNKEWLQGGELVKTNIVTGEATYNFSPSKSIRVEAEHMWADADFKNWAGGTVELNLNDKYSFYVWDIMNYGNDDAKKRIHYYNVGGAYRIGATRIALNYGRQRGGLVCVGGVCRFVPESTGVSMQISTAF</sequence>
<dbReference type="RefSeq" id="WP_341695907.1">
    <property type="nucleotide sequence ID" value="NZ_JBBYHR010000002.1"/>
</dbReference>
<keyword evidence="3" id="KW-1185">Reference proteome</keyword>
<evidence type="ECO:0000256" key="1">
    <source>
        <dbReference type="SAM" id="SignalP"/>
    </source>
</evidence>
<protein>
    <submittedName>
        <fullName evidence="2">DUF6029 family protein</fullName>
    </submittedName>
</protein>
<comment type="caution">
    <text evidence="2">The sequence shown here is derived from an EMBL/GenBank/DDBJ whole genome shotgun (WGS) entry which is preliminary data.</text>
</comment>
<reference evidence="2 3" key="1">
    <citation type="submission" date="2024-04" db="EMBL/GenBank/DDBJ databases">
        <title>Flavobacterium sp. DGU11 16S ribosomal RNA gene Genome sequencing and assembly.</title>
        <authorList>
            <person name="Park S."/>
        </authorList>
    </citation>
    <scope>NUCLEOTIDE SEQUENCE [LARGE SCALE GENOMIC DNA]</scope>
    <source>
        <strain evidence="2 3">DGU11</strain>
    </source>
</reference>
<gene>
    <name evidence="2" type="ORF">AAEO56_04900</name>
</gene>
<accession>A0ABU9HTV9</accession>
<feature type="signal peptide" evidence="1">
    <location>
        <begin position="1"/>
        <end position="19"/>
    </location>
</feature>
<dbReference type="Proteomes" id="UP001464555">
    <property type="component" value="Unassembled WGS sequence"/>
</dbReference>
<proteinExistence type="predicted"/>
<feature type="chain" id="PRO_5045884946" evidence="1">
    <location>
        <begin position="20"/>
        <end position="566"/>
    </location>
</feature>
<organism evidence="2 3">
    <name type="scientific">Flavobacterium arundinis</name>
    <dbReference type="NCBI Taxonomy" id="3139143"/>
    <lineage>
        <taxon>Bacteria</taxon>
        <taxon>Pseudomonadati</taxon>
        <taxon>Bacteroidota</taxon>
        <taxon>Flavobacteriia</taxon>
        <taxon>Flavobacteriales</taxon>
        <taxon>Flavobacteriaceae</taxon>
        <taxon>Flavobacterium</taxon>
    </lineage>
</organism>
<dbReference type="Pfam" id="PF19494">
    <property type="entry name" value="DUF6029"/>
    <property type="match status" value="1"/>
</dbReference>
<dbReference type="EMBL" id="JBBYHR010000002">
    <property type="protein sequence ID" value="MEL1243591.1"/>
    <property type="molecule type" value="Genomic_DNA"/>
</dbReference>
<keyword evidence="1" id="KW-0732">Signal</keyword>
<name>A0ABU9HTV9_9FLAO</name>